<protein>
    <submittedName>
        <fullName evidence="2">Uncharacterized protein</fullName>
    </submittedName>
</protein>
<keyword evidence="1" id="KW-1185">Reference proteome</keyword>
<organism evidence="1 2">
    <name type="scientific">Parastrongyloides trichosuri</name>
    <name type="common">Possum-specific nematode worm</name>
    <dbReference type="NCBI Taxonomy" id="131310"/>
    <lineage>
        <taxon>Eukaryota</taxon>
        <taxon>Metazoa</taxon>
        <taxon>Ecdysozoa</taxon>
        <taxon>Nematoda</taxon>
        <taxon>Chromadorea</taxon>
        <taxon>Rhabditida</taxon>
        <taxon>Tylenchina</taxon>
        <taxon>Panagrolaimomorpha</taxon>
        <taxon>Strongyloidoidea</taxon>
        <taxon>Strongyloididae</taxon>
        <taxon>Parastrongyloides</taxon>
    </lineage>
</organism>
<dbReference type="Proteomes" id="UP000038045">
    <property type="component" value="Unplaced"/>
</dbReference>
<evidence type="ECO:0000313" key="2">
    <source>
        <dbReference type="WBParaSite" id="PTRK_0001009650.1"/>
    </source>
</evidence>
<dbReference type="AlphaFoldDB" id="A0A0N4ZNI3"/>
<sequence length="105" mass="12262">MEEIVKEQPTIIMTRSKNDESLIGEENTFTLETVRCNSTRSSSFKMGNFQKDISNFCYRYIVETLSIISDKNVHISTDVVKIEKMLKTDFLEMYLNAKNNNELEH</sequence>
<name>A0A0N4ZNI3_PARTI</name>
<accession>A0A0N4ZNI3</accession>
<proteinExistence type="predicted"/>
<evidence type="ECO:0000313" key="1">
    <source>
        <dbReference type="Proteomes" id="UP000038045"/>
    </source>
</evidence>
<reference evidence="2" key="1">
    <citation type="submission" date="2017-02" db="UniProtKB">
        <authorList>
            <consortium name="WormBaseParasite"/>
        </authorList>
    </citation>
    <scope>IDENTIFICATION</scope>
</reference>
<dbReference type="WBParaSite" id="PTRK_0001009650.1">
    <property type="protein sequence ID" value="PTRK_0001009650.1"/>
    <property type="gene ID" value="PTRK_0001009650"/>
</dbReference>